<evidence type="ECO:0000313" key="3">
    <source>
        <dbReference type="EMBL" id="EHJ59598.1"/>
    </source>
</evidence>
<gene>
    <name evidence="3" type="ORF">NSU_3481</name>
</gene>
<dbReference type="eggNOG" id="COG2514">
    <property type="taxonomic scope" value="Bacteria"/>
</dbReference>
<dbReference type="PATRIC" id="fig|1088721.3.peg.3435"/>
<dbReference type="InterPro" id="IPR037523">
    <property type="entry name" value="VOC_core"/>
</dbReference>
<evidence type="ECO:0000313" key="4">
    <source>
        <dbReference type="Proteomes" id="UP000004030"/>
    </source>
</evidence>
<evidence type="ECO:0000256" key="1">
    <source>
        <dbReference type="SAM" id="MobiDB-lite"/>
    </source>
</evidence>
<comment type="caution">
    <text evidence="3">The sequence shown here is derived from an EMBL/GenBank/DDBJ whole genome shotgun (WGS) entry which is preliminary data.</text>
</comment>
<dbReference type="GO" id="GO:0051213">
    <property type="term" value="F:dioxygenase activity"/>
    <property type="evidence" value="ECO:0007669"/>
    <property type="project" value="UniProtKB-KW"/>
</dbReference>
<organism evidence="3 4">
    <name type="scientific">Novosphingobium pentaromativorans US6-1</name>
    <dbReference type="NCBI Taxonomy" id="1088721"/>
    <lineage>
        <taxon>Bacteria</taxon>
        <taxon>Pseudomonadati</taxon>
        <taxon>Pseudomonadota</taxon>
        <taxon>Alphaproteobacteria</taxon>
        <taxon>Sphingomonadales</taxon>
        <taxon>Sphingomonadaceae</taxon>
        <taxon>Novosphingobium</taxon>
    </lineage>
</organism>
<proteinExistence type="predicted"/>
<feature type="domain" description="VOC" evidence="2">
    <location>
        <begin position="151"/>
        <end position="274"/>
    </location>
</feature>
<dbReference type="Gene3D" id="3.10.180.10">
    <property type="entry name" value="2,3-Dihydroxybiphenyl 1,2-Dioxygenase, domain 1"/>
    <property type="match status" value="2"/>
</dbReference>
<evidence type="ECO:0000259" key="2">
    <source>
        <dbReference type="PROSITE" id="PS51819"/>
    </source>
</evidence>
<feature type="region of interest" description="Disordered" evidence="1">
    <location>
        <begin position="330"/>
        <end position="357"/>
    </location>
</feature>
<dbReference type="RefSeq" id="WP_007014389.1">
    <property type="nucleotide sequence ID" value="NZ_AGFM01000055.1"/>
</dbReference>
<keyword evidence="4" id="KW-1185">Reference proteome</keyword>
<dbReference type="PROSITE" id="PS51819">
    <property type="entry name" value="VOC"/>
    <property type="match status" value="1"/>
</dbReference>
<dbReference type="Proteomes" id="UP000004030">
    <property type="component" value="Unassembled WGS sequence"/>
</dbReference>
<sequence length="357" mass="40331">MLNGIARLNFGVEDLEKAARFLDDFGLPGVERTADHALYRLAEGSYISVRHIEDPLLPKSDQVGCGVREVIWGVDDADSLRRYVSDLRRDHDVTEDEEGTFHFVTSFGQAMGLRLWQKIPVVSSPSPLNAPGSTQRFNQWRKWRHRAEPKQIMHAVFAYPDVNAALDFYRDRLDFRVSEVQMGIGIYLRCPGSSMHHTTALLDANVPFVGDGRLKYDHTNFIVEDIDEIMVGKAYMERQGWEKSQQGLGRHRIGSALFLYMPSPTGGDIEYGADVDAIDDTWIPHQWSADFGYRSWIHSPPPFMLHEPEHKLGFVDGATVRHRTIEELIEAGEMDPPEPAAQESRLNAGEDTSAPAQ</sequence>
<dbReference type="InterPro" id="IPR029068">
    <property type="entry name" value="Glyas_Bleomycin-R_OHBP_Dase"/>
</dbReference>
<protein>
    <submittedName>
        <fullName evidence="3">Glyoxalase/bleomycin resistance protein/dioxygenase</fullName>
    </submittedName>
</protein>
<dbReference type="SUPFAM" id="SSF54593">
    <property type="entry name" value="Glyoxalase/Bleomycin resistance protein/Dihydroxybiphenyl dioxygenase"/>
    <property type="match status" value="2"/>
</dbReference>
<dbReference type="OrthoDB" id="9803142at2"/>
<keyword evidence="3" id="KW-0560">Oxidoreductase</keyword>
<dbReference type="AlphaFoldDB" id="G6EGE7"/>
<dbReference type="EMBL" id="AGFM01000055">
    <property type="protein sequence ID" value="EHJ59598.1"/>
    <property type="molecule type" value="Genomic_DNA"/>
</dbReference>
<name>G6EGE7_9SPHN</name>
<reference evidence="3 4" key="1">
    <citation type="journal article" date="2012" name="J. Bacteriol.">
        <title>Genome sequence of benzo(a)pyrene-degrading bacterium Novosphingobium pentaromativorans US6-1.</title>
        <authorList>
            <person name="Luo Y.R."/>
            <person name="Kang S.G."/>
            <person name="Kim S.J."/>
            <person name="Kim M.R."/>
            <person name="Li N."/>
            <person name="Lee J.H."/>
            <person name="Kwon K.K."/>
        </authorList>
    </citation>
    <scope>NUCLEOTIDE SEQUENCE [LARGE SCALE GENOMIC DNA]</scope>
    <source>
        <strain evidence="3 4">US6-1</strain>
    </source>
</reference>
<accession>G6EGE7</accession>
<keyword evidence="3" id="KW-0223">Dioxygenase</keyword>